<sequence length="206" mass="22393">MLSGICRSLLGCHHNIYISPNGKLIIDGKCQCPNGQEEAVDGTCKPAKCDSGLSTGRCYFFKGRSDNYLTFSANQYSETGLSKYIRPAKLQFCRDEKCTPHLPVNPSTEVYIKDLHGTLPDASDAGQWLDNKQNGGHIGKTPDFAKAGNFSITKWPCGKHCLTGFTDGLTQACPDVSPGISFDTRAKDSCIEFELLGVPCNLSLTM</sequence>
<protein>
    <submittedName>
        <fullName evidence="1">Uncharacterized protein</fullName>
    </submittedName>
</protein>
<dbReference type="EMBL" id="JAPVEA010000009">
    <property type="protein sequence ID" value="KAJ5433259.1"/>
    <property type="molecule type" value="Genomic_DNA"/>
</dbReference>
<dbReference type="GeneID" id="81606040"/>
<accession>A0AAD6FY14</accession>
<keyword evidence="2" id="KW-1185">Reference proteome</keyword>
<evidence type="ECO:0000313" key="1">
    <source>
        <dbReference type="EMBL" id="KAJ5433259.1"/>
    </source>
</evidence>
<dbReference type="RefSeq" id="XP_056760551.1">
    <property type="nucleotide sequence ID" value="XM_056915797.1"/>
</dbReference>
<dbReference type="Proteomes" id="UP001213681">
    <property type="component" value="Unassembled WGS sequence"/>
</dbReference>
<reference evidence="1" key="1">
    <citation type="submission" date="2022-12" db="EMBL/GenBank/DDBJ databases">
        <authorList>
            <person name="Petersen C."/>
        </authorList>
    </citation>
    <scope>NUCLEOTIDE SEQUENCE</scope>
    <source>
        <strain evidence="1">IBT 16125</strain>
    </source>
</reference>
<organism evidence="1 2">
    <name type="scientific">Penicillium daleae</name>
    <dbReference type="NCBI Taxonomy" id="63821"/>
    <lineage>
        <taxon>Eukaryota</taxon>
        <taxon>Fungi</taxon>
        <taxon>Dikarya</taxon>
        <taxon>Ascomycota</taxon>
        <taxon>Pezizomycotina</taxon>
        <taxon>Eurotiomycetes</taxon>
        <taxon>Eurotiomycetidae</taxon>
        <taxon>Eurotiales</taxon>
        <taxon>Aspergillaceae</taxon>
        <taxon>Penicillium</taxon>
    </lineage>
</organism>
<proteinExistence type="predicted"/>
<gene>
    <name evidence="1" type="ORF">N7458_012415</name>
</gene>
<name>A0AAD6FY14_9EURO</name>
<comment type="caution">
    <text evidence="1">The sequence shown here is derived from an EMBL/GenBank/DDBJ whole genome shotgun (WGS) entry which is preliminary data.</text>
</comment>
<reference evidence="1" key="2">
    <citation type="journal article" date="2023" name="IMA Fungus">
        <title>Comparative genomic study of the Penicillium genus elucidates a diverse pangenome and 15 lateral gene transfer events.</title>
        <authorList>
            <person name="Petersen C."/>
            <person name="Sorensen T."/>
            <person name="Nielsen M.R."/>
            <person name="Sondergaard T.E."/>
            <person name="Sorensen J.L."/>
            <person name="Fitzpatrick D.A."/>
            <person name="Frisvad J.C."/>
            <person name="Nielsen K.L."/>
        </authorList>
    </citation>
    <scope>NUCLEOTIDE SEQUENCE</scope>
    <source>
        <strain evidence="1">IBT 16125</strain>
    </source>
</reference>
<dbReference type="AlphaFoldDB" id="A0AAD6FY14"/>
<evidence type="ECO:0000313" key="2">
    <source>
        <dbReference type="Proteomes" id="UP001213681"/>
    </source>
</evidence>